<dbReference type="RefSeq" id="WP_260195876.1">
    <property type="nucleotide sequence ID" value="NZ_JAFFZE010000030.1"/>
</dbReference>
<feature type="compositionally biased region" description="Basic and acidic residues" evidence="1">
    <location>
        <begin position="1"/>
        <end position="10"/>
    </location>
</feature>
<proteinExistence type="predicted"/>
<feature type="region of interest" description="Disordered" evidence="1">
    <location>
        <begin position="1"/>
        <end position="23"/>
    </location>
</feature>
<feature type="region of interest" description="Disordered" evidence="1">
    <location>
        <begin position="132"/>
        <end position="180"/>
    </location>
</feature>
<evidence type="ECO:0000313" key="2">
    <source>
        <dbReference type="EMBL" id="MCT2587952.1"/>
    </source>
</evidence>
<reference evidence="2 3" key="1">
    <citation type="submission" date="2021-02" db="EMBL/GenBank/DDBJ databases">
        <title>Actinophytocola xerophila sp. nov., isolated from soil of cotton cropping field.</title>
        <authorList>
            <person name="Huang R."/>
            <person name="Chen X."/>
            <person name="Ge X."/>
            <person name="Liu W."/>
        </authorList>
    </citation>
    <scope>NUCLEOTIDE SEQUENCE [LARGE SCALE GENOMIC DNA]</scope>
    <source>
        <strain evidence="2 3">S1-96</strain>
    </source>
</reference>
<keyword evidence="3" id="KW-1185">Reference proteome</keyword>
<dbReference type="Proteomes" id="UP001156441">
    <property type="component" value="Unassembled WGS sequence"/>
</dbReference>
<evidence type="ECO:0000256" key="1">
    <source>
        <dbReference type="SAM" id="MobiDB-lite"/>
    </source>
</evidence>
<evidence type="ECO:0000313" key="3">
    <source>
        <dbReference type="Proteomes" id="UP001156441"/>
    </source>
</evidence>
<dbReference type="Pfam" id="PF19457">
    <property type="entry name" value="DUF5994"/>
    <property type="match status" value="1"/>
</dbReference>
<accession>A0ABT2JJ90</accession>
<feature type="compositionally biased region" description="Low complexity" evidence="1">
    <location>
        <begin position="136"/>
        <end position="147"/>
    </location>
</feature>
<dbReference type="EMBL" id="JAFFZE010000030">
    <property type="protein sequence ID" value="MCT2587952.1"/>
    <property type="molecule type" value="Genomic_DNA"/>
</dbReference>
<gene>
    <name evidence="2" type="ORF">JT362_33050</name>
</gene>
<feature type="compositionally biased region" description="Basic and acidic residues" evidence="1">
    <location>
        <begin position="148"/>
        <end position="160"/>
    </location>
</feature>
<name>A0ABT2JJ90_9PSEU</name>
<sequence length="180" mass="19061">MTRHEPRLEIKPTGAATGSVDGGWWPQSLDPTTAFPELVSALRPWIGPVGRIAYNLGRWEPAPRKQTVNGQVIRYEGFHTIDPHTVTAIGTNARRVSLLVVPPHTPGGVARAVLRSAAAADSTATVADILASNGVPPQDGAGAPADPTRAEQVPEQRWEADGGYVHNTDRRTAASPGSAR</sequence>
<dbReference type="InterPro" id="IPR046036">
    <property type="entry name" value="DUF5994"/>
</dbReference>
<protein>
    <submittedName>
        <fullName evidence="2">Uncharacterized protein</fullName>
    </submittedName>
</protein>
<comment type="caution">
    <text evidence="2">The sequence shown here is derived from an EMBL/GenBank/DDBJ whole genome shotgun (WGS) entry which is preliminary data.</text>
</comment>
<organism evidence="2 3">
    <name type="scientific">Actinophytocola gossypii</name>
    <dbReference type="NCBI Taxonomy" id="2812003"/>
    <lineage>
        <taxon>Bacteria</taxon>
        <taxon>Bacillati</taxon>
        <taxon>Actinomycetota</taxon>
        <taxon>Actinomycetes</taxon>
        <taxon>Pseudonocardiales</taxon>
        <taxon>Pseudonocardiaceae</taxon>
    </lineage>
</organism>